<accession>A0A4C1UP97</accession>
<dbReference type="Proteomes" id="UP000299102">
    <property type="component" value="Unassembled WGS sequence"/>
</dbReference>
<gene>
    <name evidence="1" type="ORF">EVAR_12708_1</name>
</gene>
<keyword evidence="2" id="KW-1185">Reference proteome</keyword>
<dbReference type="AlphaFoldDB" id="A0A4C1UP97"/>
<sequence length="108" mass="12449">MCKQFPKLKPLYLLWQPSINERAMKSNSQSMLLRLATVRLRLSPVADQRPRSYEDFSGWALLVSCLTQKKYYDRASTTGPISLVAPSHKWPRLASARKFLAQGREPIR</sequence>
<protein>
    <submittedName>
        <fullName evidence="1">Uncharacterized protein</fullName>
    </submittedName>
</protein>
<dbReference type="EMBL" id="BGZK01000197">
    <property type="protein sequence ID" value="GBP27664.1"/>
    <property type="molecule type" value="Genomic_DNA"/>
</dbReference>
<proteinExistence type="predicted"/>
<evidence type="ECO:0000313" key="1">
    <source>
        <dbReference type="EMBL" id="GBP27664.1"/>
    </source>
</evidence>
<comment type="caution">
    <text evidence="1">The sequence shown here is derived from an EMBL/GenBank/DDBJ whole genome shotgun (WGS) entry which is preliminary data.</text>
</comment>
<organism evidence="1 2">
    <name type="scientific">Eumeta variegata</name>
    <name type="common">Bagworm moth</name>
    <name type="synonym">Eumeta japonica</name>
    <dbReference type="NCBI Taxonomy" id="151549"/>
    <lineage>
        <taxon>Eukaryota</taxon>
        <taxon>Metazoa</taxon>
        <taxon>Ecdysozoa</taxon>
        <taxon>Arthropoda</taxon>
        <taxon>Hexapoda</taxon>
        <taxon>Insecta</taxon>
        <taxon>Pterygota</taxon>
        <taxon>Neoptera</taxon>
        <taxon>Endopterygota</taxon>
        <taxon>Lepidoptera</taxon>
        <taxon>Glossata</taxon>
        <taxon>Ditrysia</taxon>
        <taxon>Tineoidea</taxon>
        <taxon>Psychidae</taxon>
        <taxon>Oiketicinae</taxon>
        <taxon>Eumeta</taxon>
    </lineage>
</organism>
<name>A0A4C1UP97_EUMVA</name>
<reference evidence="1 2" key="1">
    <citation type="journal article" date="2019" name="Commun. Biol.">
        <title>The bagworm genome reveals a unique fibroin gene that provides high tensile strength.</title>
        <authorList>
            <person name="Kono N."/>
            <person name="Nakamura H."/>
            <person name="Ohtoshi R."/>
            <person name="Tomita M."/>
            <person name="Numata K."/>
            <person name="Arakawa K."/>
        </authorList>
    </citation>
    <scope>NUCLEOTIDE SEQUENCE [LARGE SCALE GENOMIC DNA]</scope>
</reference>
<evidence type="ECO:0000313" key="2">
    <source>
        <dbReference type="Proteomes" id="UP000299102"/>
    </source>
</evidence>